<dbReference type="Proteomes" id="UP001197609">
    <property type="component" value="Unassembled WGS sequence"/>
</dbReference>
<name>A0AAJ1AJP3_9BACT</name>
<evidence type="ECO:0000256" key="5">
    <source>
        <dbReference type="ARBA" id="ARBA00023014"/>
    </source>
</evidence>
<keyword evidence="2 6" id="KW-0479">Metal-binding</keyword>
<keyword evidence="4 6" id="KW-0408">Iron</keyword>
<dbReference type="InterPro" id="IPR009051">
    <property type="entry name" value="Helical_ferredxn"/>
</dbReference>
<dbReference type="GO" id="GO:0019154">
    <property type="term" value="F:glycolate dehydrogenase activity"/>
    <property type="evidence" value="ECO:0007669"/>
    <property type="project" value="UniProtKB-EC"/>
</dbReference>
<dbReference type="PROSITE" id="PS51379">
    <property type="entry name" value="4FE4S_FER_2"/>
    <property type="match status" value="2"/>
</dbReference>
<dbReference type="PANTHER" id="PTHR32479">
    <property type="entry name" value="GLYCOLATE OXIDASE IRON-SULFUR SUBUNIT"/>
    <property type="match status" value="1"/>
</dbReference>
<protein>
    <recommendedName>
        <fullName evidence="6">Glycolate oxidase iron-sulfur subunit</fullName>
        <ecNumber evidence="6">1.1.99.14</ecNumber>
    </recommendedName>
</protein>
<accession>A0AAJ1AJP3</accession>
<dbReference type="PROSITE" id="PS00198">
    <property type="entry name" value="4FE4S_FER_1"/>
    <property type="match status" value="1"/>
</dbReference>
<comment type="cofactor">
    <cofactor evidence="6">
        <name>[4Fe-4S] cluster</name>
        <dbReference type="ChEBI" id="CHEBI:49883"/>
    </cofactor>
    <text evidence="6">Binds 2 [4Fe-4S] clusters.</text>
</comment>
<dbReference type="InterPro" id="IPR017896">
    <property type="entry name" value="4Fe4S_Fe-S-bd"/>
</dbReference>
<evidence type="ECO:0000313" key="9">
    <source>
        <dbReference type="Proteomes" id="UP001197609"/>
    </source>
</evidence>
<dbReference type="PIRSF" id="PIRSF000139">
    <property type="entry name" value="Glc_ox_4Fe-4S"/>
    <property type="match status" value="1"/>
</dbReference>
<gene>
    <name evidence="8" type="ORF">K8G79_06780</name>
</gene>
<keyword evidence="3" id="KW-0677">Repeat</keyword>
<evidence type="ECO:0000259" key="7">
    <source>
        <dbReference type="PROSITE" id="PS51379"/>
    </source>
</evidence>
<proteinExistence type="predicted"/>
<comment type="function">
    <text evidence="6">Component of a complex that catalyzes the oxidation of glycolate to glyoxylate.</text>
</comment>
<dbReference type="Pfam" id="PF02754">
    <property type="entry name" value="CCG"/>
    <property type="match status" value="2"/>
</dbReference>
<sequence>MSATVTEKGPMAGIRLLDRDKLNACVQCGMCLASCPTYRELGVEMDSPRGRIYLMTLVQEGRLEPDGLFARHMSQCLGCRACETVCPTGVPFGSLVDAAKAVIEQNRRLPLMTRFVRNLAFRHLLPHQARLRLLGVLLRRMERLGLFALAKRVVSGRLREALQLLPDLSAPPFGPGDVAATASVGARRGRVALFWGCVAPVLLPNVQQATVAVLRAYGYEVVVPEGQTCCGALHLHNGLRADAQALARKNLAAFDSTGYDAIIVNAAGCGAALKTYQELLRGTAEEGCAHRFHAQVNDLTEFLAPLTAPPQSAALKETVTYQDPCHLAHGQRIRSAPRQLLKAIPGLEFKEMPDAERCCGSAGIYNLLHPELSRRLRQEKIDHATASGARVIVTANPGCQLYLQAGIREKQLDVEVRHLAELLVRVYATRPGG</sequence>
<comment type="catalytic activity">
    <reaction evidence="6">
        <text>(R)-lactate + A = pyruvate + AH2</text>
        <dbReference type="Rhea" id="RHEA:15089"/>
        <dbReference type="ChEBI" id="CHEBI:13193"/>
        <dbReference type="ChEBI" id="CHEBI:15361"/>
        <dbReference type="ChEBI" id="CHEBI:16004"/>
        <dbReference type="ChEBI" id="CHEBI:17499"/>
    </reaction>
</comment>
<evidence type="ECO:0000256" key="4">
    <source>
        <dbReference type="ARBA" id="ARBA00023004"/>
    </source>
</evidence>
<reference evidence="8 9" key="1">
    <citation type="journal article" date="2021" name="bioRxiv">
        <title>Unraveling nitrogen, sulfur and carbon metabolic pathways and microbial community transcriptional responses to substrate deprivation and toxicity stresses in a bioreactor mimicking anoxic brackish coastal sediment conditions.</title>
        <authorList>
            <person name="Martins P.D."/>
            <person name="Echeveste M.J."/>
            <person name="Arshad A."/>
            <person name="Kurth J."/>
            <person name="Ouboter H."/>
            <person name="Jetten M.S.M."/>
            <person name="Welte C.U."/>
        </authorList>
    </citation>
    <scope>NUCLEOTIDE SEQUENCE [LARGE SCALE GENOMIC DNA]</scope>
    <source>
        <strain evidence="8">MAG_38</strain>
    </source>
</reference>
<comment type="catalytic activity">
    <reaction evidence="6">
        <text>glycolate + A = glyoxylate + AH2</text>
        <dbReference type="Rhea" id="RHEA:21264"/>
        <dbReference type="ChEBI" id="CHEBI:13193"/>
        <dbReference type="ChEBI" id="CHEBI:17499"/>
        <dbReference type="ChEBI" id="CHEBI:29805"/>
        <dbReference type="ChEBI" id="CHEBI:36655"/>
        <dbReference type="EC" id="1.1.99.14"/>
    </reaction>
</comment>
<dbReference type="Gene3D" id="1.10.1060.10">
    <property type="entry name" value="Alpha-helical ferredoxin"/>
    <property type="match status" value="1"/>
</dbReference>
<dbReference type="EMBL" id="JAIOIU010000081">
    <property type="protein sequence ID" value="MBZ0159820.1"/>
    <property type="molecule type" value="Genomic_DNA"/>
</dbReference>
<evidence type="ECO:0000256" key="3">
    <source>
        <dbReference type="ARBA" id="ARBA00022737"/>
    </source>
</evidence>
<dbReference type="GO" id="GO:0051539">
    <property type="term" value="F:4 iron, 4 sulfur cluster binding"/>
    <property type="evidence" value="ECO:0007669"/>
    <property type="project" value="UniProtKB-UniRule"/>
</dbReference>
<keyword evidence="1 6" id="KW-0004">4Fe-4S</keyword>
<feature type="domain" description="4Fe-4S ferredoxin-type" evidence="7">
    <location>
        <begin position="67"/>
        <end position="98"/>
    </location>
</feature>
<dbReference type="InterPro" id="IPR017900">
    <property type="entry name" value="4Fe4S_Fe_S_CS"/>
</dbReference>
<feature type="domain" description="4Fe-4S ferredoxin-type" evidence="7">
    <location>
        <begin position="15"/>
        <end position="46"/>
    </location>
</feature>
<keyword evidence="6" id="KW-0813">Transport</keyword>
<dbReference type="EC" id="1.1.99.14" evidence="6"/>
<comment type="caution">
    <text evidence="8">The sequence shown here is derived from an EMBL/GenBank/DDBJ whole genome shotgun (WGS) entry which is preliminary data.</text>
</comment>
<dbReference type="SUPFAM" id="SSF54862">
    <property type="entry name" value="4Fe-4S ferredoxins"/>
    <property type="match status" value="1"/>
</dbReference>
<dbReference type="Pfam" id="PF13183">
    <property type="entry name" value="Fer4_8"/>
    <property type="match status" value="1"/>
</dbReference>
<keyword evidence="6" id="KW-0249">Electron transport</keyword>
<dbReference type="InterPro" id="IPR004017">
    <property type="entry name" value="Cys_rich_dom"/>
</dbReference>
<evidence type="ECO:0000313" key="8">
    <source>
        <dbReference type="EMBL" id="MBZ0159820.1"/>
    </source>
</evidence>
<keyword evidence="5 6" id="KW-0411">Iron-sulfur</keyword>
<dbReference type="GO" id="GO:0046872">
    <property type="term" value="F:metal ion binding"/>
    <property type="evidence" value="ECO:0007669"/>
    <property type="project" value="UniProtKB-UniRule"/>
</dbReference>
<evidence type="ECO:0000256" key="6">
    <source>
        <dbReference type="PIRNR" id="PIRNR000139"/>
    </source>
</evidence>
<dbReference type="AlphaFoldDB" id="A0AAJ1AJP3"/>
<organism evidence="8 9">
    <name type="scientific">Candidatus Methylomirabilis tolerans</name>
    <dbReference type="NCBI Taxonomy" id="3123416"/>
    <lineage>
        <taxon>Bacteria</taxon>
        <taxon>Candidatus Methylomirabilota</taxon>
        <taxon>Candidatus Methylomirabilia</taxon>
        <taxon>Candidatus Methylomirabilales</taxon>
        <taxon>Candidatus Methylomirabilaceae</taxon>
        <taxon>Candidatus Methylomirabilis</taxon>
    </lineage>
</organism>
<evidence type="ECO:0000256" key="1">
    <source>
        <dbReference type="ARBA" id="ARBA00022485"/>
    </source>
</evidence>
<evidence type="ECO:0000256" key="2">
    <source>
        <dbReference type="ARBA" id="ARBA00022723"/>
    </source>
</evidence>
<dbReference type="PANTHER" id="PTHR32479:SF17">
    <property type="entry name" value="GLYCOLATE OXIDASE IRON-SULFUR SUBUNIT"/>
    <property type="match status" value="1"/>
</dbReference>
<dbReference type="InterPro" id="IPR012257">
    <property type="entry name" value="Glc_ox_4Fe-4S"/>
</dbReference>